<keyword evidence="7" id="KW-1185">Reference proteome</keyword>
<dbReference type="InterPro" id="IPR010497">
    <property type="entry name" value="Epoxide_hydro_N"/>
</dbReference>
<feature type="active site" description="Nucleophile" evidence="4">
    <location>
        <position position="168"/>
    </location>
</feature>
<dbReference type="PANTHER" id="PTHR21661">
    <property type="entry name" value="EPOXIDE HYDROLASE 1-RELATED"/>
    <property type="match status" value="1"/>
</dbReference>
<organism evidence="6 7">
    <name type="scientific">Streptomyces griseoviridis</name>
    <dbReference type="NCBI Taxonomy" id="45398"/>
    <lineage>
        <taxon>Bacteria</taxon>
        <taxon>Bacillati</taxon>
        <taxon>Actinomycetota</taxon>
        <taxon>Actinomycetes</taxon>
        <taxon>Kitasatosporales</taxon>
        <taxon>Streptomycetaceae</taxon>
        <taxon>Streptomyces</taxon>
    </lineage>
</organism>
<evidence type="ECO:0000256" key="4">
    <source>
        <dbReference type="PIRSR" id="PIRSR001112-1"/>
    </source>
</evidence>
<evidence type="ECO:0000313" key="6">
    <source>
        <dbReference type="EMBL" id="GGS63144.1"/>
    </source>
</evidence>
<dbReference type="PRINTS" id="PR00412">
    <property type="entry name" value="EPOXHYDRLASE"/>
</dbReference>
<dbReference type="PIRSF" id="PIRSF001112">
    <property type="entry name" value="Epoxide_hydrolase"/>
    <property type="match status" value="1"/>
</dbReference>
<name>A0A918GV72_STRGD</name>
<dbReference type="Pfam" id="PF06441">
    <property type="entry name" value="EHN"/>
    <property type="match status" value="1"/>
</dbReference>
<dbReference type="InterPro" id="IPR000639">
    <property type="entry name" value="Epox_hydrolase-like"/>
</dbReference>
<sequence>MISTEQAAAPVVEQSVLDDLRLRLRGYRRVDVPTGPGWARGVDGAYLADLISYWARSYDWREHEARLRALPWVLTGRGDAPVRALHLRAARADAVAVVLLHGWPDSVLRFERVWPLLPDLHVVVPALPGFPFAAPVARRGMSSRDMAEAIADAMTGLGYERYVVSAGDVGCDVAEALAAAHPDRVAALHLTDVSQYHFLVDPPKDLSDAERAYVRHGHHWQATEGGYMHEQATRPHTLTVALGDSPAGLAAWILEKLRAWTDCGGDVETVFTRDELLTWITAYWVSGAIGTSFTPYAESAAKPTGRIDVPTAFTIFPKDLVNAPREFAARFFDVRSWTEEPAGGHFAAWERPSEYAAGIRTAVGLARRGSASL</sequence>
<reference evidence="6" key="1">
    <citation type="journal article" date="2014" name="Int. J. Syst. Evol. Microbiol.">
        <title>Complete genome sequence of Corynebacterium casei LMG S-19264T (=DSM 44701T), isolated from a smear-ripened cheese.</title>
        <authorList>
            <consortium name="US DOE Joint Genome Institute (JGI-PGF)"/>
            <person name="Walter F."/>
            <person name="Albersmeier A."/>
            <person name="Kalinowski J."/>
            <person name="Ruckert C."/>
        </authorList>
    </citation>
    <scope>NUCLEOTIDE SEQUENCE</scope>
    <source>
        <strain evidence="6">JCM 4234</strain>
    </source>
</reference>
<dbReference type="SUPFAM" id="SSF53474">
    <property type="entry name" value="alpha/beta-Hydrolases"/>
    <property type="match status" value="1"/>
</dbReference>
<dbReference type="InterPro" id="IPR016292">
    <property type="entry name" value="Epoxide_hydrolase"/>
</dbReference>
<keyword evidence="2" id="KW-0058">Aromatic hydrocarbons catabolism</keyword>
<dbReference type="Gene3D" id="3.40.50.1820">
    <property type="entry name" value="alpha/beta hydrolase"/>
    <property type="match status" value="1"/>
</dbReference>
<dbReference type="Proteomes" id="UP000653493">
    <property type="component" value="Unassembled WGS sequence"/>
</dbReference>
<dbReference type="PANTHER" id="PTHR21661:SF35">
    <property type="entry name" value="EPOXIDE HYDROLASE"/>
    <property type="match status" value="1"/>
</dbReference>
<proteinExistence type="inferred from homology"/>
<evidence type="ECO:0000256" key="3">
    <source>
        <dbReference type="ARBA" id="ARBA00022801"/>
    </source>
</evidence>
<dbReference type="GO" id="GO:0004301">
    <property type="term" value="F:epoxide hydrolase activity"/>
    <property type="evidence" value="ECO:0007669"/>
    <property type="project" value="TreeGrafter"/>
</dbReference>
<feature type="active site" description="Proton acceptor" evidence="4">
    <location>
        <position position="345"/>
    </location>
</feature>
<dbReference type="EMBL" id="BMSL01000028">
    <property type="protein sequence ID" value="GGS63144.1"/>
    <property type="molecule type" value="Genomic_DNA"/>
</dbReference>
<evidence type="ECO:0000313" key="7">
    <source>
        <dbReference type="Proteomes" id="UP000653493"/>
    </source>
</evidence>
<gene>
    <name evidence="6" type="ORF">GCM10010238_60320</name>
</gene>
<keyword evidence="3 6" id="KW-0378">Hydrolase</keyword>
<evidence type="ECO:0000256" key="2">
    <source>
        <dbReference type="ARBA" id="ARBA00022797"/>
    </source>
</evidence>
<dbReference type="AlphaFoldDB" id="A0A918GV72"/>
<evidence type="ECO:0000256" key="1">
    <source>
        <dbReference type="ARBA" id="ARBA00010088"/>
    </source>
</evidence>
<dbReference type="GO" id="GO:0097176">
    <property type="term" value="P:epoxide metabolic process"/>
    <property type="evidence" value="ECO:0007669"/>
    <property type="project" value="TreeGrafter"/>
</dbReference>
<reference evidence="6" key="2">
    <citation type="submission" date="2020-09" db="EMBL/GenBank/DDBJ databases">
        <authorList>
            <person name="Sun Q."/>
            <person name="Ohkuma M."/>
        </authorList>
    </citation>
    <scope>NUCLEOTIDE SEQUENCE</scope>
    <source>
        <strain evidence="6">JCM 4234</strain>
    </source>
</reference>
<evidence type="ECO:0000259" key="5">
    <source>
        <dbReference type="Pfam" id="PF06441"/>
    </source>
</evidence>
<comment type="similarity">
    <text evidence="1">Belongs to the peptidase S33 family.</text>
</comment>
<feature type="domain" description="Epoxide hydrolase N-terminal" evidence="5">
    <location>
        <begin position="12"/>
        <end position="110"/>
    </location>
</feature>
<dbReference type="InterPro" id="IPR029058">
    <property type="entry name" value="AB_hydrolase_fold"/>
</dbReference>
<protein>
    <submittedName>
        <fullName evidence="6">Microsomal epoxide hydrolase</fullName>
    </submittedName>
</protein>
<comment type="caution">
    <text evidence="6">The sequence shown here is derived from an EMBL/GenBank/DDBJ whole genome shotgun (WGS) entry which is preliminary data.</text>
</comment>
<accession>A0A918GV72</accession>
<feature type="active site" description="Proton donor" evidence="4">
    <location>
        <position position="296"/>
    </location>
</feature>